<evidence type="ECO:0000313" key="4">
    <source>
        <dbReference type="EMBL" id="CAF4013232.1"/>
    </source>
</evidence>
<dbReference type="EMBL" id="CAJOBJ010003877">
    <property type="protein sequence ID" value="CAF3981220.1"/>
    <property type="molecule type" value="Genomic_DNA"/>
</dbReference>
<sequence length="68" mass="7981">MKLIFFVDKQEMDVSLQIIFEKLNDIEEVLRFCHEKSGQSLWTIPIEESIDKSDFIRELLNHAGGDIK</sequence>
<organism evidence="2 6">
    <name type="scientific">Rotaria magnacalcarata</name>
    <dbReference type="NCBI Taxonomy" id="392030"/>
    <lineage>
        <taxon>Eukaryota</taxon>
        <taxon>Metazoa</taxon>
        <taxon>Spiralia</taxon>
        <taxon>Gnathifera</taxon>
        <taxon>Rotifera</taxon>
        <taxon>Eurotatoria</taxon>
        <taxon>Bdelloidea</taxon>
        <taxon>Philodinida</taxon>
        <taxon>Philodinidae</taxon>
        <taxon>Rotaria</taxon>
    </lineage>
</organism>
<evidence type="ECO:0000313" key="1">
    <source>
        <dbReference type="EMBL" id="CAF3835545.1"/>
    </source>
</evidence>
<evidence type="ECO:0000313" key="7">
    <source>
        <dbReference type="Proteomes" id="UP000663866"/>
    </source>
</evidence>
<dbReference type="Pfam" id="PF23556">
    <property type="entry name" value="TPR_Vps41"/>
    <property type="match status" value="1"/>
</dbReference>
<dbReference type="EMBL" id="CAJOBH010005101">
    <property type="protein sequence ID" value="CAF4013232.1"/>
    <property type="molecule type" value="Genomic_DNA"/>
</dbReference>
<dbReference type="EMBL" id="CAJOBF010001049">
    <property type="protein sequence ID" value="CAF3906101.1"/>
    <property type="molecule type" value="Genomic_DNA"/>
</dbReference>
<dbReference type="EMBL" id="CAJOBG010002580">
    <property type="protein sequence ID" value="CAF4015742.1"/>
    <property type="molecule type" value="Genomic_DNA"/>
</dbReference>
<comment type="caution">
    <text evidence="2">The sequence shown here is derived from an EMBL/GenBank/DDBJ whole genome shotgun (WGS) entry which is preliminary data.</text>
</comment>
<proteinExistence type="predicted"/>
<protein>
    <submittedName>
        <fullName evidence="2">Uncharacterized protein</fullName>
    </submittedName>
</protein>
<dbReference type="Proteomes" id="UP000681720">
    <property type="component" value="Unassembled WGS sequence"/>
</dbReference>
<gene>
    <name evidence="4" type="ORF">BYL167_LOCUS14348</name>
    <name evidence="3" type="ORF">GIL414_LOCUS10689</name>
    <name evidence="5" type="ORF">OVN521_LOCUS15891</name>
    <name evidence="1" type="ORF">SMN809_LOCUS3128</name>
    <name evidence="2" type="ORF">UXM345_LOCUS10811</name>
</gene>
<dbReference type="Proteomes" id="UP000663842">
    <property type="component" value="Unassembled WGS sequence"/>
</dbReference>
<name>A0A819HQP1_9BILA</name>
<evidence type="ECO:0000313" key="6">
    <source>
        <dbReference type="Proteomes" id="UP000663842"/>
    </source>
</evidence>
<dbReference type="Proteomes" id="UP000676336">
    <property type="component" value="Unassembled WGS sequence"/>
</dbReference>
<dbReference type="Proteomes" id="UP000681967">
    <property type="component" value="Unassembled WGS sequence"/>
</dbReference>
<evidence type="ECO:0000313" key="5">
    <source>
        <dbReference type="EMBL" id="CAF4015742.1"/>
    </source>
</evidence>
<keyword evidence="7" id="KW-1185">Reference proteome</keyword>
<accession>A0A819HQP1</accession>
<reference evidence="2" key="1">
    <citation type="submission" date="2021-02" db="EMBL/GenBank/DDBJ databases">
        <authorList>
            <person name="Nowell W R."/>
        </authorList>
    </citation>
    <scope>NUCLEOTIDE SEQUENCE</scope>
</reference>
<evidence type="ECO:0000313" key="2">
    <source>
        <dbReference type="EMBL" id="CAF3906101.1"/>
    </source>
</evidence>
<evidence type="ECO:0000313" key="3">
    <source>
        <dbReference type="EMBL" id="CAF3981220.1"/>
    </source>
</evidence>
<dbReference type="Proteomes" id="UP000663866">
    <property type="component" value="Unassembled WGS sequence"/>
</dbReference>
<dbReference type="AlphaFoldDB" id="A0A819HQP1"/>
<dbReference type="EMBL" id="CAJOBI010000625">
    <property type="protein sequence ID" value="CAF3835545.1"/>
    <property type="molecule type" value="Genomic_DNA"/>
</dbReference>